<dbReference type="InterPro" id="IPR036388">
    <property type="entry name" value="WH-like_DNA-bd_sf"/>
</dbReference>
<evidence type="ECO:0000259" key="2">
    <source>
        <dbReference type="SMART" id="SM00418"/>
    </source>
</evidence>
<dbReference type="InterPro" id="IPR036390">
    <property type="entry name" value="WH_DNA-bd_sf"/>
</dbReference>
<protein>
    <submittedName>
        <fullName evidence="3">Winged helix-turn-helix transcriptional regulator</fullName>
    </submittedName>
</protein>
<evidence type="ECO:0000256" key="1">
    <source>
        <dbReference type="SAM" id="MobiDB-lite"/>
    </source>
</evidence>
<feature type="compositionally biased region" description="Pro residues" evidence="1">
    <location>
        <begin position="31"/>
        <end position="41"/>
    </location>
</feature>
<dbReference type="GO" id="GO:0003700">
    <property type="term" value="F:DNA-binding transcription factor activity"/>
    <property type="evidence" value="ECO:0007669"/>
    <property type="project" value="InterPro"/>
</dbReference>
<sequence length="179" mass="19370">MTSLDDLDRRVSRLERLLTPTDDPRPDTAGAPPPTGRPRPPADTETFWALDGLDRRLPEDSRGAVMIVGAVGTADGRAAQWQEGALADDLLDDEWSTAAEALAALGHPARLRILQEVLRGVSTARDLAALEDLGTTGQVYHHLRQLVGAGWLRARRGGEHEVPVERVVPLLTAVLGARR</sequence>
<dbReference type="InterPro" id="IPR011991">
    <property type="entry name" value="ArsR-like_HTH"/>
</dbReference>
<accession>A0A941D9J6</accession>
<dbReference type="Proteomes" id="UP000677016">
    <property type="component" value="Unassembled WGS sequence"/>
</dbReference>
<dbReference type="EMBL" id="JAGSNF010000022">
    <property type="protein sequence ID" value="MBR7744609.1"/>
    <property type="molecule type" value="Genomic_DNA"/>
</dbReference>
<feature type="domain" description="HTH arsR-type" evidence="2">
    <location>
        <begin position="100"/>
        <end position="179"/>
    </location>
</feature>
<organism evidence="3 4">
    <name type="scientific">Phycicoccus avicenniae</name>
    <dbReference type="NCBI Taxonomy" id="2828860"/>
    <lineage>
        <taxon>Bacteria</taxon>
        <taxon>Bacillati</taxon>
        <taxon>Actinomycetota</taxon>
        <taxon>Actinomycetes</taxon>
        <taxon>Micrococcales</taxon>
        <taxon>Intrasporangiaceae</taxon>
        <taxon>Phycicoccus</taxon>
    </lineage>
</organism>
<feature type="region of interest" description="Disordered" evidence="1">
    <location>
        <begin position="1"/>
        <end position="44"/>
    </location>
</feature>
<dbReference type="CDD" id="cd00090">
    <property type="entry name" value="HTH_ARSR"/>
    <property type="match status" value="1"/>
</dbReference>
<dbReference type="RefSeq" id="WP_211604136.1">
    <property type="nucleotide sequence ID" value="NZ_JAGSNF010000022.1"/>
</dbReference>
<dbReference type="AlphaFoldDB" id="A0A941D9J6"/>
<dbReference type="SMART" id="SM00418">
    <property type="entry name" value="HTH_ARSR"/>
    <property type="match status" value="1"/>
</dbReference>
<dbReference type="InterPro" id="IPR001845">
    <property type="entry name" value="HTH_ArsR_DNA-bd_dom"/>
</dbReference>
<feature type="compositionally biased region" description="Basic and acidic residues" evidence="1">
    <location>
        <begin position="1"/>
        <end position="26"/>
    </location>
</feature>
<proteinExistence type="predicted"/>
<reference evidence="3" key="1">
    <citation type="submission" date="2021-04" db="EMBL/GenBank/DDBJ databases">
        <title>Phycicoccus avicenniae sp. nov., a novel endophytic actinomycetes isolated from branch of Avicennia mariana.</title>
        <authorList>
            <person name="Tuo L."/>
        </authorList>
    </citation>
    <scope>NUCLEOTIDE SEQUENCE</scope>
    <source>
        <strain evidence="3">BSK3Z-2</strain>
    </source>
</reference>
<dbReference type="SUPFAM" id="SSF46785">
    <property type="entry name" value="Winged helix' DNA-binding domain"/>
    <property type="match status" value="1"/>
</dbReference>
<evidence type="ECO:0000313" key="3">
    <source>
        <dbReference type="EMBL" id="MBR7744609.1"/>
    </source>
</evidence>
<name>A0A941D9J6_9MICO</name>
<dbReference type="Gene3D" id="1.10.10.10">
    <property type="entry name" value="Winged helix-like DNA-binding domain superfamily/Winged helix DNA-binding domain"/>
    <property type="match status" value="1"/>
</dbReference>
<gene>
    <name evidence="3" type="ORF">KC207_15035</name>
</gene>
<keyword evidence="4" id="KW-1185">Reference proteome</keyword>
<comment type="caution">
    <text evidence="3">The sequence shown here is derived from an EMBL/GenBank/DDBJ whole genome shotgun (WGS) entry which is preliminary data.</text>
</comment>
<evidence type="ECO:0000313" key="4">
    <source>
        <dbReference type="Proteomes" id="UP000677016"/>
    </source>
</evidence>